<proteinExistence type="inferred from homology"/>
<evidence type="ECO:0000256" key="1">
    <source>
        <dbReference type="ARBA" id="ARBA00022898"/>
    </source>
</evidence>
<dbReference type="PANTHER" id="PTHR10146">
    <property type="entry name" value="PROLINE SYNTHETASE CO-TRANSCRIBED BACTERIAL HOMOLOG PROTEIN"/>
    <property type="match status" value="1"/>
</dbReference>
<dbReference type="AlphaFoldDB" id="A0A344UJD1"/>
<gene>
    <name evidence="6" type="ORF">DK843_14385</name>
</gene>
<protein>
    <recommendedName>
        <fullName evidence="2">Pyridoxal phosphate homeostasis protein</fullName>
        <shortName evidence="2">PLP homeostasis protein</shortName>
    </recommendedName>
</protein>
<dbReference type="SUPFAM" id="SSF51419">
    <property type="entry name" value="PLP-binding barrel"/>
    <property type="match status" value="1"/>
</dbReference>
<dbReference type="PROSITE" id="PS01211">
    <property type="entry name" value="UPF0001"/>
    <property type="match status" value="1"/>
</dbReference>
<dbReference type="NCBIfam" id="TIGR00044">
    <property type="entry name" value="YggS family pyridoxal phosphate-dependent enzyme"/>
    <property type="match status" value="1"/>
</dbReference>
<feature type="modified residue" description="N6-(pyridoxal phosphate)lysine" evidence="2 3">
    <location>
        <position position="37"/>
    </location>
</feature>
<comment type="function">
    <text evidence="2">Pyridoxal 5'-phosphate (PLP)-binding protein, which is involved in PLP homeostasis.</text>
</comment>
<dbReference type="Pfam" id="PF01168">
    <property type="entry name" value="Ala_racemase_N"/>
    <property type="match status" value="1"/>
</dbReference>
<dbReference type="RefSeq" id="WP_114073602.1">
    <property type="nucleotide sequence ID" value="NZ_CP029554.1"/>
</dbReference>
<dbReference type="Proteomes" id="UP000252038">
    <property type="component" value="Chromosome"/>
</dbReference>
<dbReference type="GO" id="GO:0030170">
    <property type="term" value="F:pyridoxal phosphate binding"/>
    <property type="evidence" value="ECO:0007669"/>
    <property type="project" value="UniProtKB-UniRule"/>
</dbReference>
<sequence length="231" mass="24721">MSDSLSSRLSRVRQRLDAACAAADRAPESVALLAVSKTFPAADVRDAYGCGQRAFGENYVQELQQKCEALAGLEIEWHFIGPLQSNKTRVVAELAHWAHSIDRQKIAERLSAQRPDGLPPLNVCVQVNVSGESSKSGCAPEDAATLARAVAALPRLRLRGLMCIPEPTEDAARLAAQFAALRELKRTLEAGGLALDTLSMGMSADLEAAVAEGATLVRVGSAIFGQRDYQH</sequence>
<evidence type="ECO:0000256" key="3">
    <source>
        <dbReference type="PIRSR" id="PIRSR004848-1"/>
    </source>
</evidence>
<dbReference type="PIRSF" id="PIRSF004848">
    <property type="entry name" value="YBL036c_PLPDEIII"/>
    <property type="match status" value="1"/>
</dbReference>
<dbReference type="HAMAP" id="MF_02087">
    <property type="entry name" value="PLP_homeostasis"/>
    <property type="match status" value="1"/>
</dbReference>
<accession>A0A344UJD1</accession>
<dbReference type="CDD" id="cd06824">
    <property type="entry name" value="PLPDE_III_Yggs_like"/>
    <property type="match status" value="1"/>
</dbReference>
<feature type="domain" description="Alanine racemase N-terminal" evidence="5">
    <location>
        <begin position="23"/>
        <end position="227"/>
    </location>
</feature>
<comment type="similarity">
    <text evidence="2 4">Belongs to the pyridoxal phosphate-binding protein YggS/PROSC family.</text>
</comment>
<evidence type="ECO:0000256" key="2">
    <source>
        <dbReference type="HAMAP-Rule" id="MF_02087"/>
    </source>
</evidence>
<dbReference type="InterPro" id="IPR029066">
    <property type="entry name" value="PLP-binding_barrel"/>
</dbReference>
<dbReference type="Gene3D" id="3.20.20.10">
    <property type="entry name" value="Alanine racemase"/>
    <property type="match status" value="1"/>
</dbReference>
<dbReference type="PANTHER" id="PTHR10146:SF14">
    <property type="entry name" value="PYRIDOXAL PHOSPHATE HOMEOSTASIS PROTEIN"/>
    <property type="match status" value="1"/>
</dbReference>
<evidence type="ECO:0000256" key="4">
    <source>
        <dbReference type="RuleBase" id="RU004514"/>
    </source>
</evidence>
<dbReference type="InterPro" id="IPR011078">
    <property type="entry name" value="PyrdxlP_homeostasis"/>
</dbReference>
<dbReference type="InterPro" id="IPR001608">
    <property type="entry name" value="Ala_racemase_N"/>
</dbReference>
<evidence type="ECO:0000313" key="6">
    <source>
        <dbReference type="EMBL" id="AXE35379.1"/>
    </source>
</evidence>
<evidence type="ECO:0000259" key="5">
    <source>
        <dbReference type="Pfam" id="PF01168"/>
    </source>
</evidence>
<evidence type="ECO:0000313" key="7">
    <source>
        <dbReference type="Proteomes" id="UP000252038"/>
    </source>
</evidence>
<comment type="cofactor">
    <cofactor evidence="3">
        <name>pyridoxal 5'-phosphate</name>
        <dbReference type="ChEBI" id="CHEBI:597326"/>
    </cofactor>
</comment>
<keyword evidence="1 2" id="KW-0663">Pyridoxal phosphate</keyword>
<dbReference type="EMBL" id="CP029554">
    <property type="protein sequence ID" value="AXE35379.1"/>
    <property type="molecule type" value="Genomic_DNA"/>
</dbReference>
<name>A0A344UJD1_9NEIS</name>
<dbReference type="KEGG" id="chrb:DK843_14385"/>
<dbReference type="FunFam" id="3.20.20.10:FF:000018">
    <property type="entry name" value="Pyridoxal phosphate homeostasis protein"/>
    <property type="match status" value="1"/>
</dbReference>
<organism evidence="6 7">
    <name type="scientific">Chromobacterium phragmitis</name>
    <dbReference type="NCBI Taxonomy" id="2202141"/>
    <lineage>
        <taxon>Bacteria</taxon>
        <taxon>Pseudomonadati</taxon>
        <taxon>Pseudomonadota</taxon>
        <taxon>Betaproteobacteria</taxon>
        <taxon>Neisseriales</taxon>
        <taxon>Chromobacteriaceae</taxon>
        <taxon>Chromobacterium</taxon>
    </lineage>
</organism>
<reference evidence="6 7" key="1">
    <citation type="submission" date="2018-05" db="EMBL/GenBank/DDBJ databases">
        <title>Genome sequencing, assembly and analysis of the novel insecticidal bacterium, Chromobacterium phragmitis.</title>
        <authorList>
            <person name="Sparks M.E."/>
            <person name="Blackburn M.B."/>
            <person name="Gundersen-Rindal D.E."/>
        </authorList>
    </citation>
    <scope>NUCLEOTIDE SEQUENCE [LARGE SCALE GENOMIC DNA]</scope>
    <source>
        <strain evidence="6">IIBBL 274-1</strain>
    </source>
</reference>